<dbReference type="InParanoid" id="A0A251V0H2"/>
<evidence type="ECO:0000256" key="1">
    <source>
        <dbReference type="SAM" id="SignalP"/>
    </source>
</evidence>
<dbReference type="EMBL" id="CM007893">
    <property type="protein sequence ID" value="OTG29100.1"/>
    <property type="molecule type" value="Genomic_DNA"/>
</dbReference>
<reference evidence="4" key="1">
    <citation type="journal article" date="2017" name="Nature">
        <title>The sunflower genome provides insights into oil metabolism, flowering and Asterid evolution.</title>
        <authorList>
            <person name="Badouin H."/>
            <person name="Gouzy J."/>
            <person name="Grassa C.J."/>
            <person name="Murat F."/>
            <person name="Staton S.E."/>
            <person name="Cottret L."/>
            <person name="Lelandais-Briere C."/>
            <person name="Owens G.L."/>
            <person name="Carrere S."/>
            <person name="Mayjonade B."/>
            <person name="Legrand L."/>
            <person name="Gill N."/>
            <person name="Kane N.C."/>
            <person name="Bowers J.E."/>
            <person name="Hubner S."/>
            <person name="Bellec A."/>
            <person name="Berard A."/>
            <person name="Berges H."/>
            <person name="Blanchet N."/>
            <person name="Boniface M.C."/>
            <person name="Brunel D."/>
            <person name="Catrice O."/>
            <person name="Chaidir N."/>
            <person name="Claudel C."/>
            <person name="Donnadieu C."/>
            <person name="Faraut T."/>
            <person name="Fievet G."/>
            <person name="Helmstetter N."/>
            <person name="King M."/>
            <person name="Knapp S.J."/>
            <person name="Lai Z."/>
            <person name="Le Paslier M.C."/>
            <person name="Lippi Y."/>
            <person name="Lorenzon L."/>
            <person name="Mandel J.R."/>
            <person name="Marage G."/>
            <person name="Marchand G."/>
            <person name="Marquand E."/>
            <person name="Bret-Mestries E."/>
            <person name="Morien E."/>
            <person name="Nambeesan S."/>
            <person name="Nguyen T."/>
            <person name="Pegot-Espagnet P."/>
            <person name="Pouilly N."/>
            <person name="Raftis F."/>
            <person name="Sallet E."/>
            <person name="Schiex T."/>
            <person name="Thomas J."/>
            <person name="Vandecasteele C."/>
            <person name="Vares D."/>
            <person name="Vear F."/>
            <person name="Vautrin S."/>
            <person name="Crespi M."/>
            <person name="Mangin B."/>
            <person name="Burke J.M."/>
            <person name="Salse J."/>
            <person name="Munos S."/>
            <person name="Vincourt P."/>
            <person name="Rieseberg L.H."/>
            <person name="Langlade N.B."/>
        </authorList>
    </citation>
    <scope>NUCLEOTIDE SEQUENCE [LARGE SCALE GENOMIC DNA]</scope>
    <source>
        <strain evidence="4">cv. SF193</strain>
    </source>
</reference>
<evidence type="ECO:0000313" key="3">
    <source>
        <dbReference type="EMBL" id="OTG29100.1"/>
    </source>
</evidence>
<dbReference type="PANTHER" id="PTHR37610:SF78">
    <property type="entry name" value="GAG-POLYPEPTIDE OF LTR COPIA-TYPE-RELATED"/>
    <property type="match status" value="1"/>
</dbReference>
<dbReference type="PANTHER" id="PTHR37610">
    <property type="entry name" value="CCHC-TYPE DOMAIN-CONTAINING PROTEIN"/>
    <property type="match status" value="1"/>
</dbReference>
<feature type="signal peptide" evidence="1">
    <location>
        <begin position="1"/>
        <end position="16"/>
    </location>
</feature>
<sequence>MLVATLLLDLCKWLTWYQLRGPSDPPPETLVSKLDASDHLYLHPSDSSNLTIVSQKLKATENYTIWSDAMTLALQVKNKLGFIDKTCIKSETSGVLARQWDRCNFVVLTWILNSISDELYMGQVFSKLVSDVWNQILHLPTCTCNVAKDFNSFNQMIKLMQFLMGLDSYYQNVRTTLLIKETLPSVKEAFAIVSRENLIETLAIVTIEKCFELIGYPSWMRSRGNRSKKASVDASCAINDSSVPITSLTNDQMTRLLNPLNDRTSDTPQSCNDISTRKIPVTGNQIDGLYLCGNTVVSNKA</sequence>
<dbReference type="Pfam" id="PF14244">
    <property type="entry name" value="Retrotran_gag_3"/>
    <property type="match status" value="1"/>
</dbReference>
<feature type="domain" description="Retrotransposon Copia-like N-terminal" evidence="2">
    <location>
        <begin position="43"/>
        <end position="89"/>
    </location>
</feature>
<protein>
    <submittedName>
        <fullName evidence="3">Putative gag-polypeptide of LTR copia-type</fullName>
    </submittedName>
</protein>
<accession>A0A251V0H2</accession>
<dbReference type="AlphaFoldDB" id="A0A251V0H2"/>
<feature type="chain" id="PRO_5012106230" evidence="1">
    <location>
        <begin position="17"/>
        <end position="301"/>
    </location>
</feature>
<dbReference type="InterPro" id="IPR029472">
    <property type="entry name" value="Copia-like_N"/>
</dbReference>
<keyword evidence="1" id="KW-0732">Signal</keyword>
<gene>
    <name evidence="3" type="ORF">HannXRQ_Chr04g0118521</name>
</gene>
<evidence type="ECO:0000259" key="2">
    <source>
        <dbReference type="Pfam" id="PF14244"/>
    </source>
</evidence>
<keyword evidence="4" id="KW-1185">Reference proteome</keyword>
<organism evidence="3 4">
    <name type="scientific">Helianthus annuus</name>
    <name type="common">Common sunflower</name>
    <dbReference type="NCBI Taxonomy" id="4232"/>
    <lineage>
        <taxon>Eukaryota</taxon>
        <taxon>Viridiplantae</taxon>
        <taxon>Streptophyta</taxon>
        <taxon>Embryophyta</taxon>
        <taxon>Tracheophyta</taxon>
        <taxon>Spermatophyta</taxon>
        <taxon>Magnoliopsida</taxon>
        <taxon>eudicotyledons</taxon>
        <taxon>Gunneridae</taxon>
        <taxon>Pentapetalae</taxon>
        <taxon>asterids</taxon>
        <taxon>campanulids</taxon>
        <taxon>Asterales</taxon>
        <taxon>Asteraceae</taxon>
        <taxon>Asteroideae</taxon>
        <taxon>Heliantheae alliance</taxon>
        <taxon>Heliantheae</taxon>
        <taxon>Helianthus</taxon>
    </lineage>
</organism>
<proteinExistence type="predicted"/>
<dbReference type="OMA" id="CIKSETS"/>
<name>A0A251V0H2_HELAN</name>
<evidence type="ECO:0000313" key="4">
    <source>
        <dbReference type="Proteomes" id="UP000215914"/>
    </source>
</evidence>
<dbReference type="Proteomes" id="UP000215914">
    <property type="component" value="Chromosome 4"/>
</dbReference>